<proteinExistence type="predicted"/>
<accession>A0ABV0K2A3</accession>
<dbReference type="Gene3D" id="3.30.460.10">
    <property type="entry name" value="Beta Polymerase, domain 2"/>
    <property type="match status" value="1"/>
</dbReference>
<protein>
    <recommendedName>
        <fullName evidence="3">Polymerase nucleotidyl transferase domain-containing protein</fullName>
    </recommendedName>
</protein>
<gene>
    <name evidence="1" type="ORF">NC992_08545</name>
</gene>
<name>A0ABV0K2A3_9CYAN</name>
<sequence length="289" mass="33104">MANRTQYLLELVRRNVKPYIANPKTKAVMVTGSVAEGRCDEYSDCDVMLYYDELPTDGELALARQHNQGAELIEFLGDRQSGAFGETFRVHGVECQFAHTAIVQWEAEMATVLEKFEIQPGIMKMLHGTLIGMPLYGEALIQQWKDNIAKYPDQLAQAMVEHHLRFFALWGMQPKLARRDATLWYYQILVESAQNILGVLSGLNRLYFSTFQFKRMGTLIEQMEIAPQNLAVRLKGLFYQEEPIAALNLESLVQETVALVEAHMPRIDTTFAKRQLGWRQQPWQIMSAD</sequence>
<organism evidence="1 2">
    <name type="scientific">Leptolyngbya subtilissima DQ-A4</name>
    <dbReference type="NCBI Taxonomy" id="2933933"/>
    <lineage>
        <taxon>Bacteria</taxon>
        <taxon>Bacillati</taxon>
        <taxon>Cyanobacteriota</taxon>
        <taxon>Cyanophyceae</taxon>
        <taxon>Leptolyngbyales</taxon>
        <taxon>Leptolyngbyaceae</taxon>
        <taxon>Leptolyngbya group</taxon>
        <taxon>Leptolyngbya</taxon>
    </lineage>
</organism>
<dbReference type="SUPFAM" id="SSF81301">
    <property type="entry name" value="Nucleotidyltransferase"/>
    <property type="match status" value="1"/>
</dbReference>
<evidence type="ECO:0000313" key="1">
    <source>
        <dbReference type="EMBL" id="MEP0946918.1"/>
    </source>
</evidence>
<comment type="caution">
    <text evidence="1">The sequence shown here is derived from an EMBL/GenBank/DDBJ whole genome shotgun (WGS) entry which is preliminary data.</text>
</comment>
<dbReference type="EMBL" id="JAMPKX010000002">
    <property type="protein sequence ID" value="MEP0946918.1"/>
    <property type="molecule type" value="Genomic_DNA"/>
</dbReference>
<reference evidence="1 2" key="1">
    <citation type="submission" date="2022-04" db="EMBL/GenBank/DDBJ databases">
        <title>Positive selection, recombination, and allopatry shape intraspecific diversity of widespread and dominant cyanobacteria.</title>
        <authorList>
            <person name="Wei J."/>
            <person name="Shu W."/>
            <person name="Hu C."/>
        </authorList>
    </citation>
    <scope>NUCLEOTIDE SEQUENCE [LARGE SCALE GENOMIC DNA]</scope>
    <source>
        <strain evidence="1 2">DQ-A4</strain>
    </source>
</reference>
<keyword evidence="2" id="KW-1185">Reference proteome</keyword>
<dbReference type="InterPro" id="IPR043519">
    <property type="entry name" value="NT_sf"/>
</dbReference>
<dbReference type="RefSeq" id="WP_190697050.1">
    <property type="nucleotide sequence ID" value="NZ_JAMPKX010000002.1"/>
</dbReference>
<evidence type="ECO:0008006" key="3">
    <source>
        <dbReference type="Google" id="ProtNLM"/>
    </source>
</evidence>
<dbReference type="Proteomes" id="UP001482513">
    <property type="component" value="Unassembled WGS sequence"/>
</dbReference>
<evidence type="ECO:0000313" key="2">
    <source>
        <dbReference type="Proteomes" id="UP001482513"/>
    </source>
</evidence>